<gene>
    <name evidence="2" type="ORF">K458DRAFT_410091</name>
</gene>
<dbReference type="EMBL" id="MU005628">
    <property type="protein sequence ID" value="KAF2676892.1"/>
    <property type="molecule type" value="Genomic_DNA"/>
</dbReference>
<accession>A0A6G1IFA3</accession>
<organism evidence="2 3">
    <name type="scientific">Lentithecium fluviatile CBS 122367</name>
    <dbReference type="NCBI Taxonomy" id="1168545"/>
    <lineage>
        <taxon>Eukaryota</taxon>
        <taxon>Fungi</taxon>
        <taxon>Dikarya</taxon>
        <taxon>Ascomycota</taxon>
        <taxon>Pezizomycotina</taxon>
        <taxon>Dothideomycetes</taxon>
        <taxon>Pleosporomycetidae</taxon>
        <taxon>Pleosporales</taxon>
        <taxon>Massarineae</taxon>
        <taxon>Lentitheciaceae</taxon>
        <taxon>Lentithecium</taxon>
    </lineage>
</organism>
<protein>
    <submittedName>
        <fullName evidence="2">Uncharacterized protein</fullName>
    </submittedName>
</protein>
<dbReference type="Proteomes" id="UP000799291">
    <property type="component" value="Unassembled WGS sequence"/>
</dbReference>
<feature type="region of interest" description="Disordered" evidence="1">
    <location>
        <begin position="64"/>
        <end position="88"/>
    </location>
</feature>
<dbReference type="AlphaFoldDB" id="A0A6G1IFA3"/>
<evidence type="ECO:0000313" key="3">
    <source>
        <dbReference type="Proteomes" id="UP000799291"/>
    </source>
</evidence>
<keyword evidence="3" id="KW-1185">Reference proteome</keyword>
<feature type="compositionally biased region" description="Polar residues" evidence="1">
    <location>
        <begin position="65"/>
        <end position="88"/>
    </location>
</feature>
<sequence>MQTETQPAFTRLVIPTHSVRDRLLLSPYSLTSALTASLTGIDQTSLSSPSSSVKASTYLQPPAIQPSTTPHLYSAATSNLEPQPSAPQPTTKLNNLIILLPFLFQPPPTPDKDNAEMTTIAADISAMEAWIDTLTPTNYNTPPIVNNDMATKSDVTCNDCNAKMQWCIDDRRRGGNTQIHAWRFCLRDTMPWNQWVLS</sequence>
<name>A0A6G1IFA3_9PLEO</name>
<evidence type="ECO:0000256" key="1">
    <source>
        <dbReference type="SAM" id="MobiDB-lite"/>
    </source>
</evidence>
<evidence type="ECO:0000313" key="2">
    <source>
        <dbReference type="EMBL" id="KAF2676892.1"/>
    </source>
</evidence>
<proteinExistence type="predicted"/>
<reference evidence="2" key="1">
    <citation type="journal article" date="2020" name="Stud. Mycol.">
        <title>101 Dothideomycetes genomes: a test case for predicting lifestyles and emergence of pathogens.</title>
        <authorList>
            <person name="Haridas S."/>
            <person name="Albert R."/>
            <person name="Binder M."/>
            <person name="Bloem J."/>
            <person name="Labutti K."/>
            <person name="Salamov A."/>
            <person name="Andreopoulos B."/>
            <person name="Baker S."/>
            <person name="Barry K."/>
            <person name="Bills G."/>
            <person name="Bluhm B."/>
            <person name="Cannon C."/>
            <person name="Castanera R."/>
            <person name="Culley D."/>
            <person name="Daum C."/>
            <person name="Ezra D."/>
            <person name="Gonzalez J."/>
            <person name="Henrissat B."/>
            <person name="Kuo A."/>
            <person name="Liang C."/>
            <person name="Lipzen A."/>
            <person name="Lutzoni F."/>
            <person name="Magnuson J."/>
            <person name="Mondo S."/>
            <person name="Nolan M."/>
            <person name="Ohm R."/>
            <person name="Pangilinan J."/>
            <person name="Park H.-J."/>
            <person name="Ramirez L."/>
            <person name="Alfaro M."/>
            <person name="Sun H."/>
            <person name="Tritt A."/>
            <person name="Yoshinaga Y."/>
            <person name="Zwiers L.-H."/>
            <person name="Turgeon B."/>
            <person name="Goodwin S."/>
            <person name="Spatafora J."/>
            <person name="Crous P."/>
            <person name="Grigoriev I."/>
        </authorList>
    </citation>
    <scope>NUCLEOTIDE SEQUENCE</scope>
    <source>
        <strain evidence="2">CBS 122367</strain>
    </source>
</reference>